<feature type="domain" description="ABC transmembrane type-1" evidence="8">
    <location>
        <begin position="89"/>
        <end position="270"/>
    </location>
</feature>
<keyword evidence="10" id="KW-1185">Reference proteome</keyword>
<dbReference type="Pfam" id="PF00528">
    <property type="entry name" value="BPD_transp_1"/>
    <property type="match status" value="1"/>
</dbReference>
<dbReference type="InterPro" id="IPR035906">
    <property type="entry name" value="MetI-like_sf"/>
</dbReference>
<evidence type="ECO:0000256" key="6">
    <source>
        <dbReference type="ARBA" id="ARBA00023136"/>
    </source>
</evidence>
<evidence type="ECO:0000256" key="1">
    <source>
        <dbReference type="ARBA" id="ARBA00004651"/>
    </source>
</evidence>
<keyword evidence="2 7" id="KW-0813">Transport</keyword>
<organism evidence="9 10">
    <name type="scientific">Paraglaciecola mesophila</name>
    <dbReference type="NCBI Taxonomy" id="197222"/>
    <lineage>
        <taxon>Bacteria</taxon>
        <taxon>Pseudomonadati</taxon>
        <taxon>Pseudomonadota</taxon>
        <taxon>Gammaproteobacteria</taxon>
        <taxon>Alteromonadales</taxon>
        <taxon>Alteromonadaceae</taxon>
        <taxon>Paraglaciecola</taxon>
    </lineage>
</organism>
<dbReference type="SUPFAM" id="SSF161098">
    <property type="entry name" value="MetI-like"/>
    <property type="match status" value="1"/>
</dbReference>
<evidence type="ECO:0000256" key="5">
    <source>
        <dbReference type="ARBA" id="ARBA00022989"/>
    </source>
</evidence>
<gene>
    <name evidence="9" type="ORF">WNY77_00195</name>
</gene>
<evidence type="ECO:0000256" key="2">
    <source>
        <dbReference type="ARBA" id="ARBA00022448"/>
    </source>
</evidence>
<keyword evidence="6 7" id="KW-0472">Membrane</keyword>
<evidence type="ECO:0000256" key="3">
    <source>
        <dbReference type="ARBA" id="ARBA00022475"/>
    </source>
</evidence>
<keyword evidence="5 7" id="KW-1133">Transmembrane helix</keyword>
<feature type="transmembrane region" description="Helical" evidence="7">
    <location>
        <begin position="127"/>
        <end position="147"/>
    </location>
</feature>
<dbReference type="Proteomes" id="UP001461163">
    <property type="component" value="Unassembled WGS sequence"/>
</dbReference>
<evidence type="ECO:0000256" key="4">
    <source>
        <dbReference type="ARBA" id="ARBA00022692"/>
    </source>
</evidence>
<evidence type="ECO:0000256" key="7">
    <source>
        <dbReference type="RuleBase" id="RU363032"/>
    </source>
</evidence>
<feature type="transmembrane region" description="Helical" evidence="7">
    <location>
        <begin position="243"/>
        <end position="265"/>
    </location>
</feature>
<feature type="transmembrane region" description="Helical" evidence="7">
    <location>
        <begin position="40"/>
        <end position="62"/>
    </location>
</feature>
<comment type="caution">
    <text evidence="9">The sequence shown here is derived from an EMBL/GenBank/DDBJ whole genome shotgun (WGS) entry which is preliminary data.</text>
</comment>
<dbReference type="Gene3D" id="1.10.3720.10">
    <property type="entry name" value="MetI-like"/>
    <property type="match status" value="1"/>
</dbReference>
<evidence type="ECO:0000313" key="10">
    <source>
        <dbReference type="Proteomes" id="UP001461163"/>
    </source>
</evidence>
<feature type="transmembrane region" description="Helical" evidence="7">
    <location>
        <begin position="96"/>
        <end position="115"/>
    </location>
</feature>
<reference evidence="9 10" key="1">
    <citation type="submission" date="2024-03" db="EMBL/GenBank/DDBJ databases">
        <title>Community enrichment and isolation of bacterial strains for fucoidan degradation.</title>
        <authorList>
            <person name="Sichert A."/>
        </authorList>
    </citation>
    <scope>NUCLEOTIDE SEQUENCE [LARGE SCALE GENOMIC DNA]</scope>
    <source>
        <strain evidence="9 10">AS12</strain>
    </source>
</reference>
<dbReference type="InterPro" id="IPR000515">
    <property type="entry name" value="MetI-like"/>
</dbReference>
<keyword evidence="3" id="KW-1003">Cell membrane</keyword>
<protein>
    <submittedName>
        <fullName evidence="9">ABC transporter permease subunit</fullName>
    </submittedName>
</protein>
<proteinExistence type="inferred from homology"/>
<keyword evidence="4 7" id="KW-0812">Transmembrane</keyword>
<comment type="similarity">
    <text evidence="7">Belongs to the binding-protein-dependent transport system permease family.</text>
</comment>
<dbReference type="EMBL" id="JBBMQS010000001">
    <property type="protein sequence ID" value="MEM5495806.1"/>
    <property type="molecule type" value="Genomic_DNA"/>
</dbReference>
<comment type="subcellular location">
    <subcellularLocation>
        <location evidence="1 7">Cell membrane</location>
        <topology evidence="1 7">Multi-pass membrane protein</topology>
    </subcellularLocation>
</comment>
<evidence type="ECO:0000259" key="8">
    <source>
        <dbReference type="PROSITE" id="PS50928"/>
    </source>
</evidence>
<evidence type="ECO:0000313" key="9">
    <source>
        <dbReference type="EMBL" id="MEM5495806.1"/>
    </source>
</evidence>
<dbReference type="PANTHER" id="PTHR30151:SF38">
    <property type="entry name" value="ALIPHATIC SULFONATES TRANSPORT PERMEASE PROTEIN SSUC-RELATED"/>
    <property type="match status" value="1"/>
</dbReference>
<dbReference type="PANTHER" id="PTHR30151">
    <property type="entry name" value="ALKANE SULFONATE ABC TRANSPORTER-RELATED, MEMBRANE SUBUNIT"/>
    <property type="match status" value="1"/>
</dbReference>
<dbReference type="CDD" id="cd06261">
    <property type="entry name" value="TM_PBP2"/>
    <property type="match status" value="1"/>
</dbReference>
<name>A0ABU9SPJ4_9ALTE</name>
<accession>A0ABU9SPJ4</accession>
<dbReference type="PROSITE" id="PS50928">
    <property type="entry name" value="ABC_TM1"/>
    <property type="match status" value="1"/>
</dbReference>
<sequence length="284" mass="31133">MKALDDIPKHSANQTVINWPVFVTRLSPMVFLTQATSRWLLSRIATVLAVGVLWQVVAWLVASPDFPSCTAVLSSIHFHLTQGDMLLNLWATLNRVAISFVISMLIGVVIGVLMGSYSQLNKLTDTALIIALNVPALVTILLCYIWFGLVESAAIAAVVLNKIPTVVVMIREGARVVDRDLLAVAKIYRLSPSRTFFKVFLPQLYPFIMASARSGLSLIWKIVLVVELLGRSDGVGFALNTQFQFFDITGILAYTCAFISIILCVEGAIFRPLDKLIARGSAHG</sequence>